<dbReference type="Gene3D" id="2.60.40.10">
    <property type="entry name" value="Immunoglobulins"/>
    <property type="match status" value="1"/>
</dbReference>
<evidence type="ECO:0000259" key="2">
    <source>
        <dbReference type="PROSITE" id="PS50835"/>
    </source>
</evidence>
<dbReference type="PROSITE" id="PS50835">
    <property type="entry name" value="IG_LIKE"/>
    <property type="match status" value="1"/>
</dbReference>
<dbReference type="InterPro" id="IPR048308">
    <property type="entry name" value="G6B_V-set"/>
</dbReference>
<sequence>PVGFWRQLPLLCSRTHPALVFAGPEVVKEAGSIVNLPCDLTGPSVSWRWVPRYPVCAGVSGGIQMIYIVTAAGERYAPEGRFKERLRLQMSQETRPSVLQLRPLHMNDSGAFSCASPSQSLPLISVTVTPGNSPDGGWEPGLLGSHPGSGEGPGLLGSLPGSVRRGGVRDFDGSL</sequence>
<reference evidence="3" key="1">
    <citation type="submission" date="2025-08" db="UniProtKB">
        <authorList>
            <consortium name="Ensembl"/>
        </authorList>
    </citation>
    <scope>IDENTIFICATION</scope>
</reference>
<accession>A0A8C3XP36</accession>
<feature type="region of interest" description="Disordered" evidence="1">
    <location>
        <begin position="134"/>
        <end position="175"/>
    </location>
</feature>
<feature type="compositionally biased region" description="Low complexity" evidence="1">
    <location>
        <begin position="156"/>
        <end position="165"/>
    </location>
</feature>
<keyword evidence="4" id="KW-1185">Reference proteome</keyword>
<evidence type="ECO:0000313" key="3">
    <source>
        <dbReference type="Ensembl" id="ENSCSRP00000013704.1"/>
    </source>
</evidence>
<dbReference type="Pfam" id="PF15096">
    <property type="entry name" value="G6B"/>
    <property type="match status" value="1"/>
</dbReference>
<dbReference type="Proteomes" id="UP000694403">
    <property type="component" value="Unplaced"/>
</dbReference>
<name>A0A8C3XP36_CHESE</name>
<dbReference type="InterPro" id="IPR007110">
    <property type="entry name" value="Ig-like_dom"/>
</dbReference>
<organism evidence="3 4">
    <name type="scientific">Chelydra serpentina</name>
    <name type="common">Snapping turtle</name>
    <name type="synonym">Testudo serpentina</name>
    <dbReference type="NCBI Taxonomy" id="8475"/>
    <lineage>
        <taxon>Eukaryota</taxon>
        <taxon>Metazoa</taxon>
        <taxon>Chordata</taxon>
        <taxon>Craniata</taxon>
        <taxon>Vertebrata</taxon>
        <taxon>Euteleostomi</taxon>
        <taxon>Archelosauria</taxon>
        <taxon>Testudinata</taxon>
        <taxon>Testudines</taxon>
        <taxon>Cryptodira</taxon>
        <taxon>Durocryptodira</taxon>
        <taxon>Americhelydia</taxon>
        <taxon>Chelydroidea</taxon>
        <taxon>Chelydridae</taxon>
        <taxon>Chelydra</taxon>
    </lineage>
</organism>
<dbReference type="AlphaFoldDB" id="A0A8C3XP36"/>
<dbReference type="SUPFAM" id="SSF48726">
    <property type="entry name" value="Immunoglobulin"/>
    <property type="match status" value="1"/>
</dbReference>
<dbReference type="Ensembl" id="ENSCSRT00000014272.1">
    <property type="protein sequence ID" value="ENSCSRP00000013704.1"/>
    <property type="gene ID" value="ENSCSRG00000010442.1"/>
</dbReference>
<reference evidence="3" key="2">
    <citation type="submission" date="2025-09" db="UniProtKB">
        <authorList>
            <consortium name="Ensembl"/>
        </authorList>
    </citation>
    <scope>IDENTIFICATION</scope>
</reference>
<dbReference type="InterPro" id="IPR013783">
    <property type="entry name" value="Ig-like_fold"/>
</dbReference>
<feature type="domain" description="Ig-like" evidence="2">
    <location>
        <begin position="17"/>
        <end position="129"/>
    </location>
</feature>
<dbReference type="InterPro" id="IPR036179">
    <property type="entry name" value="Ig-like_dom_sf"/>
</dbReference>
<evidence type="ECO:0000256" key="1">
    <source>
        <dbReference type="SAM" id="MobiDB-lite"/>
    </source>
</evidence>
<protein>
    <recommendedName>
        <fullName evidence="2">Ig-like domain-containing protein</fullName>
    </recommendedName>
</protein>
<evidence type="ECO:0000313" key="4">
    <source>
        <dbReference type="Proteomes" id="UP000694403"/>
    </source>
</evidence>
<proteinExistence type="predicted"/>